<dbReference type="EMBL" id="BGZK01000181">
    <property type="protein sequence ID" value="GBP26488.1"/>
    <property type="molecule type" value="Genomic_DNA"/>
</dbReference>
<evidence type="ECO:0000313" key="2">
    <source>
        <dbReference type="EMBL" id="GBP26488.1"/>
    </source>
</evidence>
<gene>
    <name evidence="2" type="ORF">EVAR_85990_1</name>
</gene>
<dbReference type="InterPro" id="IPR029526">
    <property type="entry name" value="PGBD"/>
</dbReference>
<reference evidence="2 3" key="1">
    <citation type="journal article" date="2019" name="Commun. Biol.">
        <title>The bagworm genome reveals a unique fibroin gene that provides high tensile strength.</title>
        <authorList>
            <person name="Kono N."/>
            <person name="Nakamura H."/>
            <person name="Ohtoshi R."/>
            <person name="Tomita M."/>
            <person name="Numata K."/>
            <person name="Arakawa K."/>
        </authorList>
    </citation>
    <scope>NUCLEOTIDE SEQUENCE [LARGE SCALE GENOMIC DNA]</scope>
</reference>
<dbReference type="AlphaFoldDB" id="A0A4C1UJ90"/>
<accession>A0A4C1UJ90</accession>
<feature type="domain" description="PiggyBac transposable element-derived protein" evidence="1">
    <location>
        <begin position="5"/>
        <end position="99"/>
    </location>
</feature>
<comment type="caution">
    <text evidence="2">The sequence shown here is derived from an EMBL/GenBank/DDBJ whole genome shotgun (WGS) entry which is preliminary data.</text>
</comment>
<sequence>MSIPTQSVIKLAEPLFGSNRNITADNCFSSVQLVDQLKAKGLTYVSTLRKNKRELPKEFLPSKVRTEGSSNYGFTSDKTIVSYVPKKNESVVLISSMHHEMETDPLTGGSLEA</sequence>
<protein>
    <recommendedName>
        <fullName evidence="1">PiggyBac transposable element-derived protein domain-containing protein</fullName>
    </recommendedName>
</protein>
<dbReference type="OrthoDB" id="8191541at2759"/>
<name>A0A4C1UJ90_EUMVA</name>
<dbReference type="Pfam" id="PF13843">
    <property type="entry name" value="DDE_Tnp_1_7"/>
    <property type="match status" value="1"/>
</dbReference>
<evidence type="ECO:0000259" key="1">
    <source>
        <dbReference type="Pfam" id="PF13843"/>
    </source>
</evidence>
<organism evidence="2 3">
    <name type="scientific">Eumeta variegata</name>
    <name type="common">Bagworm moth</name>
    <name type="synonym">Eumeta japonica</name>
    <dbReference type="NCBI Taxonomy" id="151549"/>
    <lineage>
        <taxon>Eukaryota</taxon>
        <taxon>Metazoa</taxon>
        <taxon>Ecdysozoa</taxon>
        <taxon>Arthropoda</taxon>
        <taxon>Hexapoda</taxon>
        <taxon>Insecta</taxon>
        <taxon>Pterygota</taxon>
        <taxon>Neoptera</taxon>
        <taxon>Endopterygota</taxon>
        <taxon>Lepidoptera</taxon>
        <taxon>Glossata</taxon>
        <taxon>Ditrysia</taxon>
        <taxon>Tineoidea</taxon>
        <taxon>Psychidae</taxon>
        <taxon>Oiketicinae</taxon>
        <taxon>Eumeta</taxon>
    </lineage>
</organism>
<evidence type="ECO:0000313" key="3">
    <source>
        <dbReference type="Proteomes" id="UP000299102"/>
    </source>
</evidence>
<dbReference type="STRING" id="151549.A0A4C1UJ90"/>
<proteinExistence type="predicted"/>
<dbReference type="PANTHER" id="PTHR46599:SF6">
    <property type="entry name" value="DUAL SPECIFICITY PHOSPHATASE 26"/>
    <property type="match status" value="1"/>
</dbReference>
<dbReference type="Proteomes" id="UP000299102">
    <property type="component" value="Unassembled WGS sequence"/>
</dbReference>
<keyword evidence="3" id="KW-1185">Reference proteome</keyword>
<dbReference type="PANTHER" id="PTHR46599">
    <property type="entry name" value="PIGGYBAC TRANSPOSABLE ELEMENT-DERIVED PROTEIN 4"/>
    <property type="match status" value="1"/>
</dbReference>